<keyword evidence="2" id="KW-1185">Reference proteome</keyword>
<proteinExistence type="predicted"/>
<accession>A0AAQ3M3W3</accession>
<dbReference type="Proteomes" id="UP001303373">
    <property type="component" value="Chromosome 6"/>
</dbReference>
<sequence length="619" mass="67667">MMLHVTPQSNGYFENVWAWVADHDLDDANNKQVAVAVGRGILIESNGPTWLYGTASEHSMLYQYNFANSSNTFAGMIQTESPYFQATDAGKSPGPFASTIGMFKCDPNFSDKTCNSTNLMCEFSWAVMMQSTTNLTIAGAGLYSWFGNYIQSCVDSPNCQQRITYDDGYNGGLRLWNLITIGSVEMVSGPLEIAILAKDNTQAIGHPFWSALAGYLDNARPEILSCDDEYDPRPECASHSICPTERRYRSFASLQADLGSIPFDCINYLALDTLWFVLGDALSNFTAVDNGYDSLFGYYQDYMKAVIPQTIQNVMSDSTPGNDSGGPGNKFSDCELQGSTSYPKQQCPISVKQREDTSVNYIITYTLRDPDGFYNFMKTQYGIDKSWIKLAPSYSDAGGDGDCELDSGGHSAGCIHTNDTYLNFPLAADNIIIPNPKDVITQALPNLGSLQNQILATSVDLTTGFYNGSSSNFLEAYSTPVFMVQQAIQSMQRAKDIGKTEKRDEQIQLALEILGVVFAFLPFLDKIGPELELADGLFTALADVGNVALAIQQIVADPSSAPMAILGALSGPGGRTEEGLAKIAKARRDLTEDDIAGIGDEFKERNNEFQKTIKRDCAE</sequence>
<protein>
    <submittedName>
        <fullName evidence="1">Uncharacterized protein</fullName>
    </submittedName>
</protein>
<dbReference type="EMBL" id="CP138585">
    <property type="protein sequence ID" value="WPH01347.1"/>
    <property type="molecule type" value="Genomic_DNA"/>
</dbReference>
<dbReference type="Gene3D" id="2.160.20.10">
    <property type="entry name" value="Single-stranded right-handed beta-helix, Pectin lyase-like"/>
    <property type="match status" value="1"/>
</dbReference>
<organism evidence="1 2">
    <name type="scientific">Acrodontium crateriforme</name>
    <dbReference type="NCBI Taxonomy" id="150365"/>
    <lineage>
        <taxon>Eukaryota</taxon>
        <taxon>Fungi</taxon>
        <taxon>Dikarya</taxon>
        <taxon>Ascomycota</taxon>
        <taxon>Pezizomycotina</taxon>
        <taxon>Dothideomycetes</taxon>
        <taxon>Dothideomycetidae</taxon>
        <taxon>Mycosphaerellales</taxon>
        <taxon>Teratosphaeriaceae</taxon>
        <taxon>Acrodontium</taxon>
    </lineage>
</organism>
<gene>
    <name evidence="1" type="ORF">R9X50_00418900</name>
</gene>
<dbReference type="InterPro" id="IPR012334">
    <property type="entry name" value="Pectin_lyas_fold"/>
</dbReference>
<evidence type="ECO:0000313" key="2">
    <source>
        <dbReference type="Proteomes" id="UP001303373"/>
    </source>
</evidence>
<evidence type="ECO:0000313" key="1">
    <source>
        <dbReference type="EMBL" id="WPH01347.1"/>
    </source>
</evidence>
<name>A0AAQ3M3W3_9PEZI</name>
<dbReference type="AlphaFoldDB" id="A0AAQ3M3W3"/>
<reference evidence="1 2" key="1">
    <citation type="submission" date="2023-11" db="EMBL/GenBank/DDBJ databases">
        <title>An acidophilic fungus is an integral part of prey digestion in a carnivorous sundew plant.</title>
        <authorList>
            <person name="Tsai I.J."/>
        </authorList>
    </citation>
    <scope>NUCLEOTIDE SEQUENCE [LARGE SCALE GENOMIC DNA]</scope>
    <source>
        <strain evidence="1">169a</strain>
    </source>
</reference>